<reference evidence="2 3" key="2">
    <citation type="journal article" date="2009" name="PLoS ONE">
        <title>The photosynthetic apparatus and its regulation in the aerobic gammaproteobacterium Congregibacter litoralis gen. nov., sp. nov.</title>
        <authorList>
            <person name="Spring S."/>
            <person name="Lunsdorf H."/>
            <person name="Fuchs B.M."/>
            <person name="Tindall B.J."/>
        </authorList>
    </citation>
    <scope>NUCLEOTIDE SEQUENCE [LARGE SCALE GENOMIC DNA]</scope>
    <source>
        <strain evidence="2">KT71</strain>
    </source>
</reference>
<feature type="chain" id="PRO_5002665598" description="Lipoprotein" evidence="1">
    <location>
        <begin position="18"/>
        <end position="146"/>
    </location>
</feature>
<dbReference type="Proteomes" id="UP000019205">
    <property type="component" value="Chromosome"/>
</dbReference>
<dbReference type="eggNOG" id="ENOG5032XNT">
    <property type="taxonomic scope" value="Bacteria"/>
</dbReference>
<sequence>MRATTLIGITACSIFLAACVNTDYVGESYAPTTSVDVFYSMDDVNRPHTVMGKIKASAMDGWDSEGMVLELKNQATAKGADALVIEDVHTESTGSYTSTYGKDKGPEWVITEDGEVKHHSSYKTSSTSITTDTKEKIMDAALIKYQ</sequence>
<keyword evidence="1" id="KW-0732">Signal</keyword>
<dbReference type="HOGENOM" id="CLU_1774223_0_0_6"/>
<protein>
    <recommendedName>
        <fullName evidence="4">Lipoprotein</fullName>
    </recommendedName>
</protein>
<comment type="caution">
    <text evidence="2">The sequence shown here is derived from an EMBL/GenBank/DDBJ whole genome shotgun (WGS) entry which is preliminary data.</text>
</comment>
<feature type="signal peptide" evidence="1">
    <location>
        <begin position="1"/>
        <end position="17"/>
    </location>
</feature>
<dbReference type="EMBL" id="AAOA02000003">
    <property type="protein sequence ID" value="EAQ98813.1"/>
    <property type="molecule type" value="Genomic_DNA"/>
</dbReference>
<dbReference type="STRING" id="314285.KT71_09307"/>
<name>A4A4U2_9GAMM</name>
<evidence type="ECO:0000313" key="2">
    <source>
        <dbReference type="EMBL" id="EAQ98813.1"/>
    </source>
</evidence>
<accession>A4A4U2</accession>
<keyword evidence="3" id="KW-1185">Reference proteome</keyword>
<evidence type="ECO:0008006" key="4">
    <source>
        <dbReference type="Google" id="ProtNLM"/>
    </source>
</evidence>
<dbReference type="RefSeq" id="WP_008294289.1">
    <property type="nucleotide sequence ID" value="NZ_CM002299.1"/>
</dbReference>
<dbReference type="AlphaFoldDB" id="A4A4U2"/>
<proteinExistence type="predicted"/>
<evidence type="ECO:0000256" key="1">
    <source>
        <dbReference type="SAM" id="SignalP"/>
    </source>
</evidence>
<evidence type="ECO:0000313" key="3">
    <source>
        <dbReference type="Proteomes" id="UP000019205"/>
    </source>
</evidence>
<dbReference type="PROSITE" id="PS51257">
    <property type="entry name" value="PROKAR_LIPOPROTEIN"/>
    <property type="match status" value="1"/>
</dbReference>
<dbReference type="OrthoDB" id="666740at2"/>
<reference evidence="2 3" key="1">
    <citation type="journal article" date="2007" name="Proc. Natl. Acad. Sci. U.S.A.">
        <title>Characterization of a marine gammaproteobacterium capable of aerobic anoxygenic photosynthesis.</title>
        <authorList>
            <person name="Fuchs B.M."/>
            <person name="Spring S."/>
            <person name="Teeling H."/>
            <person name="Quast C."/>
            <person name="Wulf J."/>
            <person name="Schattenhofer M."/>
            <person name="Yan S."/>
            <person name="Ferriera S."/>
            <person name="Johnson J."/>
            <person name="Glockner F.O."/>
            <person name="Amann R."/>
        </authorList>
    </citation>
    <scope>NUCLEOTIDE SEQUENCE [LARGE SCALE GENOMIC DNA]</scope>
    <source>
        <strain evidence="2">KT71</strain>
    </source>
</reference>
<organism evidence="2 3">
    <name type="scientific">Congregibacter litoralis KT71</name>
    <dbReference type="NCBI Taxonomy" id="314285"/>
    <lineage>
        <taxon>Bacteria</taxon>
        <taxon>Pseudomonadati</taxon>
        <taxon>Pseudomonadota</taxon>
        <taxon>Gammaproteobacteria</taxon>
        <taxon>Cellvibrionales</taxon>
        <taxon>Halieaceae</taxon>
        <taxon>Congregibacter</taxon>
    </lineage>
</organism>
<gene>
    <name evidence="2" type="ORF">KT71_09307</name>
</gene>